<dbReference type="SMART" id="SM00233">
    <property type="entry name" value="PH"/>
    <property type="match status" value="1"/>
</dbReference>
<evidence type="ECO:0000313" key="2">
    <source>
        <dbReference type="Ensembl" id="ENSLCNP00005006033.1"/>
    </source>
</evidence>
<evidence type="ECO:0000259" key="1">
    <source>
        <dbReference type="PROSITE" id="PS50003"/>
    </source>
</evidence>
<dbReference type="InterPro" id="IPR051707">
    <property type="entry name" value="PI-Interact_SigTrans_Reg"/>
</dbReference>
<name>A0A667GDG4_LYNCA</name>
<evidence type="ECO:0000313" key="3">
    <source>
        <dbReference type="Proteomes" id="UP000472241"/>
    </source>
</evidence>
<dbReference type="FunFam" id="2.30.29.30:FF:000042">
    <property type="entry name" value="pleckstrin homology domain-containing family A member 1 isoform X2"/>
    <property type="match status" value="1"/>
</dbReference>
<organism evidence="2 3">
    <name type="scientific">Lynx canadensis</name>
    <name type="common">Canada lynx</name>
    <name type="synonym">Felis canadensis</name>
    <dbReference type="NCBI Taxonomy" id="61383"/>
    <lineage>
        <taxon>Eukaryota</taxon>
        <taxon>Metazoa</taxon>
        <taxon>Chordata</taxon>
        <taxon>Craniata</taxon>
        <taxon>Vertebrata</taxon>
        <taxon>Euteleostomi</taxon>
        <taxon>Mammalia</taxon>
        <taxon>Eutheria</taxon>
        <taxon>Laurasiatheria</taxon>
        <taxon>Carnivora</taxon>
        <taxon>Feliformia</taxon>
        <taxon>Felidae</taxon>
        <taxon>Felinae</taxon>
        <taxon>Lynx</taxon>
    </lineage>
</organism>
<protein>
    <submittedName>
        <fullName evidence="2">Pleckstrin homology domain containing A2</fullName>
    </submittedName>
</protein>
<dbReference type="Gene3D" id="2.30.29.30">
    <property type="entry name" value="Pleckstrin-homology domain (PH domain)/Phosphotyrosine-binding domain (PTB)"/>
    <property type="match status" value="1"/>
</dbReference>
<dbReference type="Pfam" id="PF00169">
    <property type="entry name" value="PH"/>
    <property type="match status" value="1"/>
</dbReference>
<proteinExistence type="predicted"/>
<dbReference type="InterPro" id="IPR011993">
    <property type="entry name" value="PH-like_dom_sf"/>
</dbReference>
<gene>
    <name evidence="2" type="primary">PLEKHA2</name>
</gene>
<dbReference type="PANTHER" id="PTHR14336">
    <property type="entry name" value="TANDEM PH DOMAIN CONTAINING PROTEIN"/>
    <property type="match status" value="1"/>
</dbReference>
<dbReference type="Proteomes" id="UP000472241">
    <property type="component" value="Unplaced"/>
</dbReference>
<reference evidence="2" key="1">
    <citation type="submission" date="2025-08" db="UniProtKB">
        <authorList>
            <consortium name="Ensembl"/>
        </authorList>
    </citation>
    <scope>IDENTIFICATION</scope>
</reference>
<dbReference type="SUPFAM" id="SSF50729">
    <property type="entry name" value="PH domain-like"/>
    <property type="match status" value="1"/>
</dbReference>
<dbReference type="PANTHER" id="PTHR14336:SF5">
    <property type="entry name" value="PLECKSTRIN HOMOLOGY DOMAIN-CONTAINING FAMILY A MEMBER 2"/>
    <property type="match status" value="1"/>
</dbReference>
<keyword evidence="3" id="KW-1185">Reference proteome</keyword>
<dbReference type="PROSITE" id="PS50003">
    <property type="entry name" value="PH_DOMAIN"/>
    <property type="match status" value="1"/>
</dbReference>
<accession>A0A667GDG4</accession>
<dbReference type="Ensembl" id="ENSLCNT00005006797.1">
    <property type="protein sequence ID" value="ENSLCNP00005006033.1"/>
    <property type="gene ID" value="ENSLCNG00005003995.1"/>
</dbReference>
<dbReference type="InterPro" id="IPR001849">
    <property type="entry name" value="PH_domain"/>
</dbReference>
<dbReference type="AlphaFoldDB" id="A0A667GDG4"/>
<reference evidence="2" key="2">
    <citation type="submission" date="2025-09" db="UniProtKB">
        <authorList>
            <consortium name="Ensembl"/>
        </authorList>
    </citation>
    <scope>IDENTIFICATION</scope>
</reference>
<sequence length="270" mass="29663">MWIDRNRIWWFLDIEENENSGKFLRRYFILDTQANCLLWYMDNPQNLAIGAGAVGSLQLTYISKVSVATPKQKPKTPFCFVINALSQRYFLQANDQKDLKDWVEALNQASKITVPKVGSLPLTTEVLKSLAAPPALEKKPQVAYKTEIIGGVVVHTPINQNGGDGQEGSEPGSHAILRRSQSYIPTTGSHVPSGPHFIKSGYCVKQGNVVSVSAGARVSPGASWEQWLWAVHRGQLAARRSCPLPKPVKGLGLNTHPCMPEALPLIGRSL</sequence>
<feature type="domain" description="PH" evidence="1">
    <location>
        <begin position="4"/>
        <end position="111"/>
    </location>
</feature>